<organism evidence="1 2">
    <name type="scientific">Paenibacillus antri</name>
    <dbReference type="NCBI Taxonomy" id="2582848"/>
    <lineage>
        <taxon>Bacteria</taxon>
        <taxon>Bacillati</taxon>
        <taxon>Bacillota</taxon>
        <taxon>Bacilli</taxon>
        <taxon>Bacillales</taxon>
        <taxon>Paenibacillaceae</taxon>
        <taxon>Paenibacillus</taxon>
    </lineage>
</organism>
<keyword evidence="2" id="KW-1185">Reference proteome</keyword>
<dbReference type="EMBL" id="VCIW01000013">
    <property type="protein sequence ID" value="TLS50790.1"/>
    <property type="molecule type" value="Genomic_DNA"/>
</dbReference>
<name>A0A5R9G9M9_9BACL</name>
<reference evidence="1 2" key="1">
    <citation type="submission" date="2019-05" db="EMBL/GenBank/DDBJ databases">
        <authorList>
            <person name="Narsing Rao M.P."/>
            <person name="Li W.J."/>
        </authorList>
    </citation>
    <scope>NUCLEOTIDE SEQUENCE [LARGE SCALE GENOMIC DNA]</scope>
    <source>
        <strain evidence="1 2">SYSU_K30003</strain>
    </source>
</reference>
<sequence>MFEWARKVTPMYAERELQHKRFSLKKITFDQTPSDISDLALFFLAGTVILDERMLVALYARSEMAQKMIIEHIAPHFKDVKVVYVENEIEVIQMQFLKSESADLFNKSTSELMTIIKDLYRTTDMSVWKAGEKRELGFYAVDKEQLDNQSLFIFPELQSFITEAYLESNESLILIPTGWSFHDDLRHSIFLNFITLIIPAVTLLVDENTSEVVALKLSRAS</sequence>
<dbReference type="Proteomes" id="UP000309676">
    <property type="component" value="Unassembled WGS sequence"/>
</dbReference>
<evidence type="ECO:0000313" key="1">
    <source>
        <dbReference type="EMBL" id="TLS50790.1"/>
    </source>
</evidence>
<evidence type="ECO:0000313" key="2">
    <source>
        <dbReference type="Proteomes" id="UP000309676"/>
    </source>
</evidence>
<gene>
    <name evidence="1" type="ORF">FE782_19030</name>
</gene>
<comment type="caution">
    <text evidence="1">The sequence shown here is derived from an EMBL/GenBank/DDBJ whole genome shotgun (WGS) entry which is preliminary data.</text>
</comment>
<dbReference type="AlphaFoldDB" id="A0A5R9G9M9"/>
<dbReference type="RefSeq" id="WP_138195824.1">
    <property type="nucleotide sequence ID" value="NZ_VCIW01000013.1"/>
</dbReference>
<proteinExistence type="predicted"/>
<accession>A0A5R9G9M9</accession>
<protein>
    <submittedName>
        <fullName evidence="1">Uncharacterized protein</fullName>
    </submittedName>
</protein>
<dbReference type="OrthoDB" id="2623343at2"/>